<dbReference type="SUPFAM" id="SSF51905">
    <property type="entry name" value="FAD/NAD(P)-binding domain"/>
    <property type="match status" value="1"/>
</dbReference>
<comment type="similarity">
    <text evidence="1">Belongs to the class-I pyridine nucleotide-disulfide oxidoreductase family.</text>
</comment>
<evidence type="ECO:0000256" key="3">
    <source>
        <dbReference type="ARBA" id="ARBA00022827"/>
    </source>
</evidence>
<keyword evidence="4" id="KW-0560">Oxidoreductase</keyword>
<dbReference type="EMBL" id="PNIN01000037">
    <property type="protein sequence ID" value="PMP71686.1"/>
    <property type="molecule type" value="Genomic_DNA"/>
</dbReference>
<sequence>MSNTIKKNIDIVIIGAGPAGSSAAIELAKAGKKVAIIDKNLNSPTKFTGNTVSNTLLYLSYLYNRLKTKTSYFINFCTENPPESAFDLKKMRKYIENVSNKIFKAYKDDLSEYNVELIEGLVSFNSEQSILIQYSNKTVEEVSFEKAIIATGSLPKTPPFATGKKFLDPLNIINLEKIPNTVTVIGGGFIGVEYATVFKRIGCQVTIIESRDRILYTFDDFIVKKCEEFLKKDGVNIIKGKTVTNIEKIGNKTLIFLDNEQIQSDEVFIAVGRIPNINHLHLDAANVQIENNLPLLNKNLSSCCNRNIYFIGDAAGKFMFLNWAYLSADIVSSDILGKNHDENLFVFPKVLYIDPEIATVGLTEQEAIEQKYNIQTIKYSFADLEMSIITGHSKGFIKVIIEKNTKKVLGAHIIGKGANELLPIFSLIIKLNLEIDNISRHIFSYPTFVEALVDISNKIKS</sequence>
<evidence type="ECO:0000313" key="9">
    <source>
        <dbReference type="EMBL" id="PMP71686.1"/>
    </source>
</evidence>
<keyword evidence="6" id="KW-0547">Nucleotide-binding</keyword>
<dbReference type="InterPro" id="IPR036188">
    <property type="entry name" value="FAD/NAD-bd_sf"/>
</dbReference>
<evidence type="ECO:0008006" key="11">
    <source>
        <dbReference type="Google" id="ProtNLM"/>
    </source>
</evidence>
<feature type="domain" description="FAD/NAD(P)-binding" evidence="8">
    <location>
        <begin position="10"/>
        <end position="323"/>
    </location>
</feature>
<dbReference type="InterPro" id="IPR016156">
    <property type="entry name" value="FAD/NAD-linked_Rdtase_dimer_sf"/>
</dbReference>
<feature type="binding site" evidence="6">
    <location>
        <position position="313"/>
    </location>
    <ligand>
        <name>FAD</name>
        <dbReference type="ChEBI" id="CHEBI:57692"/>
    </ligand>
</feature>
<dbReference type="InterPro" id="IPR023753">
    <property type="entry name" value="FAD/NAD-binding_dom"/>
</dbReference>
<dbReference type="Gene3D" id="3.30.390.30">
    <property type="match status" value="1"/>
</dbReference>
<gene>
    <name evidence="9" type="ORF">C0187_03390</name>
</gene>
<comment type="caution">
    <text evidence="9">The sequence shown here is derived from an EMBL/GenBank/DDBJ whole genome shotgun (WGS) entry which is preliminary data.</text>
</comment>
<dbReference type="Pfam" id="PF02852">
    <property type="entry name" value="Pyr_redox_dim"/>
    <property type="match status" value="1"/>
</dbReference>
<evidence type="ECO:0000259" key="7">
    <source>
        <dbReference type="Pfam" id="PF02852"/>
    </source>
</evidence>
<dbReference type="GO" id="GO:0004148">
    <property type="term" value="F:dihydrolipoyl dehydrogenase (NADH) activity"/>
    <property type="evidence" value="ECO:0007669"/>
    <property type="project" value="TreeGrafter"/>
</dbReference>
<dbReference type="Proteomes" id="UP000242881">
    <property type="component" value="Unassembled WGS sequence"/>
</dbReference>
<dbReference type="SUPFAM" id="SSF55424">
    <property type="entry name" value="FAD/NAD-linked reductases, dimerisation (C-terminal) domain"/>
    <property type="match status" value="1"/>
</dbReference>
<accession>A0A2J6WMR3</accession>
<dbReference type="Pfam" id="PF07992">
    <property type="entry name" value="Pyr_redox_2"/>
    <property type="match status" value="1"/>
</dbReference>
<dbReference type="PRINTS" id="PR00368">
    <property type="entry name" value="FADPNR"/>
</dbReference>
<feature type="binding site" evidence="6">
    <location>
        <position position="209"/>
    </location>
    <ligand>
        <name>NAD(+)</name>
        <dbReference type="ChEBI" id="CHEBI:57540"/>
    </ligand>
</feature>
<evidence type="ECO:0000256" key="6">
    <source>
        <dbReference type="PIRSR" id="PIRSR000350-3"/>
    </source>
</evidence>
<dbReference type="PRINTS" id="PR00411">
    <property type="entry name" value="PNDRDTASEI"/>
</dbReference>
<dbReference type="InterPro" id="IPR050151">
    <property type="entry name" value="Class-I_Pyr_Nuc-Dis_Oxidored"/>
</dbReference>
<keyword evidence="5 6" id="KW-0520">NAD</keyword>
<dbReference type="PANTHER" id="PTHR22912">
    <property type="entry name" value="DISULFIDE OXIDOREDUCTASE"/>
    <property type="match status" value="1"/>
</dbReference>
<reference evidence="9 10" key="1">
    <citation type="submission" date="2018-01" db="EMBL/GenBank/DDBJ databases">
        <title>Metagenomic assembled genomes from two thermal pools in the Uzon Caldera, Kamchatka, Russia.</title>
        <authorList>
            <person name="Wilkins L."/>
            <person name="Ettinger C."/>
        </authorList>
    </citation>
    <scope>NUCLEOTIDE SEQUENCE [LARGE SCALE GENOMIC DNA]</scope>
    <source>
        <strain evidence="9">ZAV-05</strain>
    </source>
</reference>
<evidence type="ECO:0000256" key="2">
    <source>
        <dbReference type="ARBA" id="ARBA00022630"/>
    </source>
</evidence>
<feature type="domain" description="Pyridine nucleotide-disulphide oxidoreductase dimerisation" evidence="7">
    <location>
        <begin position="348"/>
        <end position="453"/>
    </location>
</feature>
<dbReference type="GO" id="GO:0050660">
    <property type="term" value="F:flavin adenine dinucleotide binding"/>
    <property type="evidence" value="ECO:0007669"/>
    <property type="project" value="TreeGrafter"/>
</dbReference>
<organism evidence="9 10">
    <name type="scientific">Calditerrivibrio nitroreducens</name>
    <dbReference type="NCBI Taxonomy" id="477976"/>
    <lineage>
        <taxon>Bacteria</taxon>
        <taxon>Pseudomonadati</taxon>
        <taxon>Deferribacterota</taxon>
        <taxon>Deferribacteres</taxon>
        <taxon>Deferribacterales</taxon>
        <taxon>Calditerrivibrionaceae</taxon>
    </lineage>
</organism>
<keyword evidence="2" id="KW-0285">Flavoprotein</keyword>
<dbReference type="AlphaFoldDB" id="A0A2J6WMR3"/>
<evidence type="ECO:0000259" key="8">
    <source>
        <dbReference type="Pfam" id="PF07992"/>
    </source>
</evidence>
<dbReference type="PANTHER" id="PTHR22912:SF151">
    <property type="entry name" value="DIHYDROLIPOYL DEHYDROGENASE, MITOCHONDRIAL"/>
    <property type="match status" value="1"/>
</dbReference>
<feature type="binding site" evidence="6">
    <location>
        <position position="272"/>
    </location>
    <ligand>
        <name>NAD(+)</name>
        <dbReference type="ChEBI" id="CHEBI:57540"/>
    </ligand>
</feature>
<dbReference type="FunFam" id="3.30.390.30:FF:000001">
    <property type="entry name" value="Dihydrolipoyl dehydrogenase"/>
    <property type="match status" value="1"/>
</dbReference>
<evidence type="ECO:0000256" key="5">
    <source>
        <dbReference type="ARBA" id="ARBA00023027"/>
    </source>
</evidence>
<dbReference type="GO" id="GO:0006103">
    <property type="term" value="P:2-oxoglutarate metabolic process"/>
    <property type="evidence" value="ECO:0007669"/>
    <property type="project" value="TreeGrafter"/>
</dbReference>
<dbReference type="Gene3D" id="3.50.50.60">
    <property type="entry name" value="FAD/NAD(P)-binding domain"/>
    <property type="match status" value="2"/>
</dbReference>
<evidence type="ECO:0000313" key="10">
    <source>
        <dbReference type="Proteomes" id="UP000242881"/>
    </source>
</evidence>
<feature type="binding site" evidence="6">
    <location>
        <begin position="151"/>
        <end position="153"/>
    </location>
    <ligand>
        <name>FAD</name>
        <dbReference type="ChEBI" id="CHEBI:57692"/>
    </ligand>
</feature>
<proteinExistence type="inferred from homology"/>
<evidence type="ECO:0000256" key="1">
    <source>
        <dbReference type="ARBA" id="ARBA00007532"/>
    </source>
</evidence>
<keyword evidence="3 6" id="KW-0274">FAD</keyword>
<protein>
    <recommendedName>
        <fullName evidence="11">Pyridine nucleotide-disulfide oxidoreductase dimerization region</fullName>
    </recommendedName>
</protein>
<dbReference type="InterPro" id="IPR004099">
    <property type="entry name" value="Pyr_nucl-diS_OxRdtase_dimer"/>
</dbReference>
<comment type="cofactor">
    <cofactor evidence="6">
        <name>FAD</name>
        <dbReference type="ChEBI" id="CHEBI:57692"/>
    </cofactor>
    <text evidence="6">Binds 1 FAD per subunit.</text>
</comment>
<dbReference type="PIRSF" id="PIRSF000350">
    <property type="entry name" value="Mercury_reductase_MerA"/>
    <property type="match status" value="1"/>
</dbReference>
<feature type="binding site" evidence="6">
    <location>
        <begin position="186"/>
        <end position="193"/>
    </location>
    <ligand>
        <name>NAD(+)</name>
        <dbReference type="ChEBI" id="CHEBI:57540"/>
    </ligand>
</feature>
<dbReference type="InterPro" id="IPR001100">
    <property type="entry name" value="Pyr_nuc-diS_OxRdtase"/>
</dbReference>
<evidence type="ECO:0000256" key="4">
    <source>
        <dbReference type="ARBA" id="ARBA00023002"/>
    </source>
</evidence>
<name>A0A2J6WMR3_9BACT</name>